<comment type="caution">
    <text evidence="1">The sequence shown here is derived from an EMBL/GenBank/DDBJ whole genome shotgun (WGS) entry which is preliminary data.</text>
</comment>
<organism evidence="1 2">
    <name type="scientific">Algoriphagus antarcticus</name>
    <dbReference type="NCBI Taxonomy" id="238540"/>
    <lineage>
        <taxon>Bacteria</taxon>
        <taxon>Pseudomonadati</taxon>
        <taxon>Bacteroidota</taxon>
        <taxon>Cytophagia</taxon>
        <taxon>Cytophagales</taxon>
        <taxon>Cyclobacteriaceae</taxon>
        <taxon>Algoriphagus</taxon>
    </lineage>
</organism>
<dbReference type="AlphaFoldDB" id="A0A3E0DWL1"/>
<sequence length="80" mass="9107">MKEPLLIIPEIFRLSKISARFKVLVFLFFTFTCINHAEASDIGPPSMVEKSHLNPPLFYAQRGKITPSLTLLHSERTSFS</sequence>
<proteinExistence type="predicted"/>
<evidence type="ECO:0000313" key="1">
    <source>
        <dbReference type="EMBL" id="REG88250.1"/>
    </source>
</evidence>
<keyword evidence="2" id="KW-1185">Reference proteome</keyword>
<protein>
    <submittedName>
        <fullName evidence="1">Uncharacterized protein</fullName>
    </submittedName>
</protein>
<name>A0A3E0DWL1_9BACT</name>
<accession>A0A3E0DWL1</accession>
<evidence type="ECO:0000313" key="2">
    <source>
        <dbReference type="Proteomes" id="UP000256405"/>
    </source>
</evidence>
<gene>
    <name evidence="1" type="ORF">C8N25_11028</name>
</gene>
<reference evidence="1 2" key="1">
    <citation type="submission" date="2018-08" db="EMBL/GenBank/DDBJ databases">
        <title>Genomic Encyclopedia of Archaeal and Bacterial Type Strains, Phase II (KMG-II): from individual species to whole genera.</title>
        <authorList>
            <person name="Goeker M."/>
        </authorList>
    </citation>
    <scope>NUCLEOTIDE SEQUENCE [LARGE SCALE GENOMIC DNA]</scope>
    <source>
        <strain evidence="1 2">DSM 15986</strain>
    </source>
</reference>
<dbReference type="Proteomes" id="UP000256405">
    <property type="component" value="Unassembled WGS sequence"/>
</dbReference>
<dbReference type="EMBL" id="QUNF01000010">
    <property type="protein sequence ID" value="REG88250.1"/>
    <property type="molecule type" value="Genomic_DNA"/>
</dbReference>